<dbReference type="Gene3D" id="3.40.50.2300">
    <property type="match status" value="1"/>
</dbReference>
<keyword evidence="4" id="KW-1185">Reference proteome</keyword>
<keyword evidence="1" id="KW-0597">Phosphoprotein</keyword>
<evidence type="ECO:0000256" key="1">
    <source>
        <dbReference type="PROSITE-ProRule" id="PRU00169"/>
    </source>
</evidence>
<organism evidence="3 4">
    <name type="scientific">Flavobacterium album</name>
    <dbReference type="NCBI Taxonomy" id="2175091"/>
    <lineage>
        <taxon>Bacteria</taxon>
        <taxon>Pseudomonadati</taxon>
        <taxon>Bacteroidota</taxon>
        <taxon>Flavobacteriia</taxon>
        <taxon>Flavobacteriales</taxon>
        <taxon>Flavobacteriaceae</taxon>
        <taxon>Flavobacterium</taxon>
    </lineage>
</organism>
<dbReference type="GO" id="GO:0000160">
    <property type="term" value="P:phosphorelay signal transduction system"/>
    <property type="evidence" value="ECO:0007669"/>
    <property type="project" value="InterPro"/>
</dbReference>
<gene>
    <name evidence="3" type="ORF">HYN59_10295</name>
</gene>
<dbReference type="InterPro" id="IPR011006">
    <property type="entry name" value="CheY-like_superfamily"/>
</dbReference>
<sequence>MTNRVKCIMLVDDNKIDNFFHERVIKKCDAAETIIAKESAHDALEYLTACEAIPDIIFLDVNMPGMNGWDFLAEYKKLDLTHECLVVVMISDFNDPDDEALEATKGIFSDFRPKPLTKEILEEVIKKYSSGEKTS</sequence>
<dbReference type="KEGG" id="falb:HYN59_10295"/>
<dbReference type="Proteomes" id="UP000244929">
    <property type="component" value="Chromosome"/>
</dbReference>
<name>A0A2S1QYJ6_9FLAO</name>
<evidence type="ECO:0000313" key="3">
    <source>
        <dbReference type="EMBL" id="AWH85483.1"/>
    </source>
</evidence>
<dbReference type="AlphaFoldDB" id="A0A2S1QYJ6"/>
<dbReference type="RefSeq" id="WP_108778185.1">
    <property type="nucleotide sequence ID" value="NZ_CP029186.1"/>
</dbReference>
<dbReference type="SMART" id="SM00448">
    <property type="entry name" value="REC"/>
    <property type="match status" value="1"/>
</dbReference>
<accession>A0A2S1QYJ6</accession>
<dbReference type="Pfam" id="PF00072">
    <property type="entry name" value="Response_reg"/>
    <property type="match status" value="1"/>
</dbReference>
<dbReference type="InterPro" id="IPR052048">
    <property type="entry name" value="ST_Response_Regulator"/>
</dbReference>
<dbReference type="EMBL" id="CP029186">
    <property type="protein sequence ID" value="AWH85483.1"/>
    <property type="molecule type" value="Genomic_DNA"/>
</dbReference>
<dbReference type="OrthoDB" id="673128at2"/>
<protein>
    <recommendedName>
        <fullName evidence="2">Response regulatory domain-containing protein</fullName>
    </recommendedName>
</protein>
<proteinExistence type="predicted"/>
<evidence type="ECO:0000259" key="2">
    <source>
        <dbReference type="PROSITE" id="PS50110"/>
    </source>
</evidence>
<dbReference type="PANTHER" id="PTHR43228">
    <property type="entry name" value="TWO-COMPONENT RESPONSE REGULATOR"/>
    <property type="match status" value="1"/>
</dbReference>
<feature type="modified residue" description="4-aspartylphosphate" evidence="1">
    <location>
        <position position="60"/>
    </location>
</feature>
<dbReference type="PANTHER" id="PTHR43228:SF1">
    <property type="entry name" value="TWO-COMPONENT RESPONSE REGULATOR ARR22"/>
    <property type="match status" value="1"/>
</dbReference>
<evidence type="ECO:0000313" key="4">
    <source>
        <dbReference type="Proteomes" id="UP000244929"/>
    </source>
</evidence>
<reference evidence="3 4" key="1">
    <citation type="submission" date="2018-04" db="EMBL/GenBank/DDBJ databases">
        <title>Genome sequencing of Flavobacterium sp. HYN0059.</title>
        <authorList>
            <person name="Yi H."/>
            <person name="Baek C."/>
        </authorList>
    </citation>
    <scope>NUCLEOTIDE SEQUENCE [LARGE SCALE GENOMIC DNA]</scope>
    <source>
        <strain evidence="3 4">HYN0059</strain>
    </source>
</reference>
<dbReference type="SUPFAM" id="SSF52172">
    <property type="entry name" value="CheY-like"/>
    <property type="match status" value="1"/>
</dbReference>
<dbReference type="InterPro" id="IPR001789">
    <property type="entry name" value="Sig_transdc_resp-reg_receiver"/>
</dbReference>
<dbReference type="PROSITE" id="PS50110">
    <property type="entry name" value="RESPONSE_REGULATORY"/>
    <property type="match status" value="1"/>
</dbReference>
<feature type="domain" description="Response regulatory" evidence="2">
    <location>
        <begin position="7"/>
        <end position="129"/>
    </location>
</feature>